<dbReference type="GO" id="GO:0000107">
    <property type="term" value="F:imidazoleglycerol-phosphate synthase activity"/>
    <property type="evidence" value="ECO:0007669"/>
    <property type="project" value="TreeGrafter"/>
</dbReference>
<dbReference type="InterPro" id="IPR010139">
    <property type="entry name" value="Imidazole-glycPsynth_HisH"/>
</dbReference>
<name>A0A6J6NLY5_9ZZZZ</name>
<dbReference type="EMBL" id="CAEZXK010000012">
    <property type="protein sequence ID" value="CAB4685838.1"/>
    <property type="molecule type" value="Genomic_DNA"/>
</dbReference>
<dbReference type="PANTHER" id="PTHR42701">
    <property type="entry name" value="IMIDAZOLE GLYCEROL PHOSPHATE SYNTHASE SUBUNIT HISH"/>
    <property type="match status" value="1"/>
</dbReference>
<organism evidence="2">
    <name type="scientific">freshwater metagenome</name>
    <dbReference type="NCBI Taxonomy" id="449393"/>
    <lineage>
        <taxon>unclassified sequences</taxon>
        <taxon>metagenomes</taxon>
        <taxon>ecological metagenomes</taxon>
    </lineage>
</organism>
<dbReference type="Gene3D" id="3.40.50.880">
    <property type="match status" value="1"/>
</dbReference>
<dbReference type="PROSITE" id="PS51273">
    <property type="entry name" value="GATASE_TYPE_1"/>
    <property type="match status" value="1"/>
</dbReference>
<gene>
    <name evidence="2" type="ORF">UFOPK2370_00620</name>
</gene>
<protein>
    <submittedName>
        <fullName evidence="2">Unannotated protein</fullName>
    </submittedName>
</protein>
<keyword evidence="1" id="KW-0315">Glutamine amidotransferase</keyword>
<evidence type="ECO:0000256" key="1">
    <source>
        <dbReference type="ARBA" id="ARBA00022962"/>
    </source>
</evidence>
<proteinExistence type="predicted"/>
<sequence length="222" mass="24547">MPDLDDSPIRDESNDETPIVAILDYISAQSSELAEALSATGADVYVTSNWAMCSSADGLIIPSHDSVFDVARELNLVRGAELIDSRLIASKSVLAIGHAFNLLFELDEKSKVNNEKFQQWPGASTAREDETILGWQKVKADENSKLFANIHDQEFFFENQLFVSQWVLDAQGPLTAPKVSWVRSTESFVATVENGPLIATQFLPEKSKSAGHTFLKNWVKSL</sequence>
<dbReference type="GO" id="GO:0000105">
    <property type="term" value="P:L-histidine biosynthetic process"/>
    <property type="evidence" value="ECO:0007669"/>
    <property type="project" value="InterPro"/>
</dbReference>
<reference evidence="2" key="1">
    <citation type="submission" date="2020-05" db="EMBL/GenBank/DDBJ databases">
        <authorList>
            <person name="Chiriac C."/>
            <person name="Salcher M."/>
            <person name="Ghai R."/>
            <person name="Kavagutti S V."/>
        </authorList>
    </citation>
    <scope>NUCLEOTIDE SEQUENCE</scope>
</reference>
<dbReference type="SUPFAM" id="SSF52317">
    <property type="entry name" value="Class I glutamine amidotransferase-like"/>
    <property type="match status" value="1"/>
</dbReference>
<dbReference type="PANTHER" id="PTHR42701:SF1">
    <property type="entry name" value="IMIDAZOLE GLYCEROL PHOSPHATE SYNTHASE SUBUNIT HISH"/>
    <property type="match status" value="1"/>
</dbReference>
<dbReference type="InterPro" id="IPR029062">
    <property type="entry name" value="Class_I_gatase-like"/>
</dbReference>
<accession>A0A6J6NLY5</accession>
<dbReference type="AlphaFoldDB" id="A0A6J6NLY5"/>
<evidence type="ECO:0000313" key="2">
    <source>
        <dbReference type="EMBL" id="CAB4685838.1"/>
    </source>
</evidence>